<dbReference type="Pfam" id="PF09861">
    <property type="entry name" value="Lar_N"/>
    <property type="match status" value="1"/>
</dbReference>
<evidence type="ECO:0000259" key="1">
    <source>
        <dbReference type="Pfam" id="PF09861"/>
    </source>
</evidence>
<proteinExistence type="predicted"/>
<gene>
    <name evidence="2" type="ORF">OBO34_02775</name>
</gene>
<sequence length="411" mass="44761">MMSILPKSAYEIKLPKMHPVTQLFPNQKLEDLTAWVNREFQKDEIRAAIRPGQCIALLVGSRGISNLAEIVKTTIDNLILLGAEPFIIPAMGSHGGGIAEEQKKILEGYGIDERTMNVPVIASMETEIIGRTPGGVPVHIDRRAFEADGIVPVGRVKVHTDFDGPIESGLCKMLAIGGGKHNGCSRLHQEGFDQFPELIPQTAAVMLEKLKIPFGVAIIENGHEETYLVEAVPGDDILKREPQLLSISKSLMPRLQFDEIDVLVVEQIGKDITGAGMDPNITGRRSVGKIENFDGPRIKRILVLGLSEGTHNNATGCGVADFITKDAQGMVELSSTYTNCIASGNPEAGRMPIIVKDEEEGLRAAIQTCSGIDVNHARVVKIQDTLHLVKIQVSENMLPLCADQDKFKIGW</sequence>
<organism evidence="2 3">
    <name type="scientific">Hominibacterium faecale</name>
    <dbReference type="NCBI Taxonomy" id="2839743"/>
    <lineage>
        <taxon>Bacteria</taxon>
        <taxon>Bacillati</taxon>
        <taxon>Bacillota</taxon>
        <taxon>Clostridia</taxon>
        <taxon>Peptostreptococcales</taxon>
        <taxon>Anaerovoracaceae</taxon>
        <taxon>Hominibacterium</taxon>
    </lineage>
</organism>
<dbReference type="Gene3D" id="3.40.50.11440">
    <property type="match status" value="1"/>
</dbReference>
<comment type="caution">
    <text evidence="2">The sequence shown here is derived from an EMBL/GenBank/DDBJ whole genome shotgun (WGS) entry which is preliminary data.</text>
</comment>
<name>A0A9J6QMW2_9FIRM</name>
<evidence type="ECO:0000313" key="3">
    <source>
        <dbReference type="Proteomes" id="UP001065549"/>
    </source>
</evidence>
<accession>A0A9J6QMW2</accession>
<reference evidence="2" key="1">
    <citation type="submission" date="2022-09" db="EMBL/GenBank/DDBJ databases">
        <title>Culturomic study of gut microbiota in children with autism spectrum disorder.</title>
        <authorList>
            <person name="Efimov B.A."/>
            <person name="Chaplin A.V."/>
            <person name="Sokolova S.R."/>
            <person name="Pikina A.P."/>
            <person name="Korzhanova M."/>
            <person name="Belova V."/>
            <person name="Korostin D."/>
        </authorList>
    </citation>
    <scope>NUCLEOTIDE SEQUENCE</scope>
    <source>
        <strain evidence="2">ASD5510</strain>
    </source>
</reference>
<protein>
    <submittedName>
        <fullName evidence="2">Lactate racemase domain-containing protein</fullName>
    </submittedName>
</protein>
<dbReference type="AlphaFoldDB" id="A0A9J6QMW2"/>
<dbReference type="EMBL" id="JAOSHN010000001">
    <property type="protein sequence ID" value="MCU7377274.1"/>
    <property type="molecule type" value="Genomic_DNA"/>
</dbReference>
<dbReference type="RefSeq" id="WP_253020692.1">
    <property type="nucleotide sequence ID" value="NZ_JAOSHN010000001.1"/>
</dbReference>
<keyword evidence="3" id="KW-1185">Reference proteome</keyword>
<evidence type="ECO:0000313" key="2">
    <source>
        <dbReference type="EMBL" id="MCU7377274.1"/>
    </source>
</evidence>
<feature type="domain" description="LarA-like N-terminal" evidence="1">
    <location>
        <begin position="66"/>
        <end position="160"/>
    </location>
</feature>
<dbReference type="Proteomes" id="UP001065549">
    <property type="component" value="Unassembled WGS sequence"/>
</dbReference>
<dbReference type="InterPro" id="IPR018657">
    <property type="entry name" value="LarA-like_N"/>
</dbReference>
<dbReference type="GO" id="GO:0050043">
    <property type="term" value="F:lactate racemase activity"/>
    <property type="evidence" value="ECO:0007669"/>
    <property type="project" value="InterPro"/>
</dbReference>